<protein>
    <submittedName>
        <fullName evidence="6">CIC11C00000000283</fullName>
    </submittedName>
</protein>
<dbReference type="SUPFAM" id="SSF51316">
    <property type="entry name" value="Mss4-like"/>
    <property type="match status" value="1"/>
</dbReference>
<keyword evidence="3" id="KW-0862">Zinc</keyword>
<dbReference type="InterPro" id="IPR011057">
    <property type="entry name" value="Mss4-like_sf"/>
</dbReference>
<name>A0A1L0DPV5_9ASCO</name>
<dbReference type="Pfam" id="PF04828">
    <property type="entry name" value="GFA"/>
    <property type="match status" value="1"/>
</dbReference>
<reference evidence="6 7" key="1">
    <citation type="submission" date="2016-10" db="EMBL/GenBank/DDBJ databases">
        <authorList>
            <person name="de Groot N.N."/>
        </authorList>
    </citation>
    <scope>NUCLEOTIDE SEQUENCE [LARGE SCALE GENOMIC DNA]</scope>
    <source>
        <strain evidence="6 7">PYCC 4715</strain>
    </source>
</reference>
<feature type="domain" description="CENP-V/GFA" evidence="5">
    <location>
        <begin position="5"/>
        <end position="127"/>
    </location>
</feature>
<evidence type="ECO:0000256" key="3">
    <source>
        <dbReference type="ARBA" id="ARBA00022833"/>
    </source>
</evidence>
<accession>A0A1L0DPV5</accession>
<dbReference type="PROSITE" id="PS51891">
    <property type="entry name" value="CENP_V_GFA"/>
    <property type="match status" value="1"/>
</dbReference>
<dbReference type="GO" id="GO:0046872">
    <property type="term" value="F:metal ion binding"/>
    <property type="evidence" value="ECO:0007669"/>
    <property type="project" value="UniProtKB-KW"/>
</dbReference>
<evidence type="ECO:0000259" key="5">
    <source>
        <dbReference type="PROSITE" id="PS51891"/>
    </source>
</evidence>
<gene>
    <name evidence="6" type="ORF">SAMEA4029009_CIC11G00000000283</name>
</gene>
<dbReference type="PANTHER" id="PTHR33337">
    <property type="entry name" value="GFA DOMAIN-CONTAINING PROTEIN"/>
    <property type="match status" value="1"/>
</dbReference>
<proteinExistence type="inferred from homology"/>
<keyword evidence="4" id="KW-0456">Lyase</keyword>
<keyword evidence="2" id="KW-0479">Metal-binding</keyword>
<dbReference type="Gene3D" id="3.90.1590.10">
    <property type="entry name" value="glutathione-dependent formaldehyde- activating enzyme (gfa)"/>
    <property type="match status" value="1"/>
</dbReference>
<evidence type="ECO:0000256" key="4">
    <source>
        <dbReference type="ARBA" id="ARBA00023239"/>
    </source>
</evidence>
<dbReference type="PANTHER" id="PTHR33337:SF31">
    <property type="entry name" value="DUF636 DOMAIN PROTEIN (AFU_ORTHOLOGUE AFUA_2G12650)"/>
    <property type="match status" value="1"/>
</dbReference>
<dbReference type="InterPro" id="IPR006913">
    <property type="entry name" value="CENP-V/GFA"/>
</dbReference>
<sequence length="135" mass="15075">MSPIYHGSCLCQSVKITVRGEPQRVYVCYCGDCRKNSGHLGQINAPYAVEDVTIDDPDNVVGEYVVKVTKSGKPKHKFFCLRCGCTIRTACESLPGKSIVRVMILDDANGRFVPEEALFAEEKNRYTKGVKSEYF</sequence>
<dbReference type="AlphaFoldDB" id="A0A1L0DPV5"/>
<organism evidence="6 7">
    <name type="scientific">Sungouiella intermedia</name>
    <dbReference type="NCBI Taxonomy" id="45354"/>
    <lineage>
        <taxon>Eukaryota</taxon>
        <taxon>Fungi</taxon>
        <taxon>Dikarya</taxon>
        <taxon>Ascomycota</taxon>
        <taxon>Saccharomycotina</taxon>
        <taxon>Pichiomycetes</taxon>
        <taxon>Metschnikowiaceae</taxon>
        <taxon>Sungouiella</taxon>
    </lineage>
</organism>
<dbReference type="EMBL" id="LT635766">
    <property type="protein sequence ID" value="SGZ54406.1"/>
    <property type="molecule type" value="Genomic_DNA"/>
</dbReference>
<evidence type="ECO:0000313" key="6">
    <source>
        <dbReference type="EMBL" id="SGZ54406.1"/>
    </source>
</evidence>
<evidence type="ECO:0000256" key="1">
    <source>
        <dbReference type="ARBA" id="ARBA00005495"/>
    </source>
</evidence>
<dbReference type="Proteomes" id="UP000182259">
    <property type="component" value="Chromosome III"/>
</dbReference>
<evidence type="ECO:0000313" key="7">
    <source>
        <dbReference type="Proteomes" id="UP000182259"/>
    </source>
</evidence>
<comment type="similarity">
    <text evidence="1">Belongs to the Gfa family.</text>
</comment>
<dbReference type="GO" id="GO:0016846">
    <property type="term" value="F:carbon-sulfur lyase activity"/>
    <property type="evidence" value="ECO:0007669"/>
    <property type="project" value="InterPro"/>
</dbReference>
<evidence type="ECO:0000256" key="2">
    <source>
        <dbReference type="ARBA" id="ARBA00022723"/>
    </source>
</evidence>